<dbReference type="InterPro" id="IPR027417">
    <property type="entry name" value="P-loop_NTPase"/>
</dbReference>
<dbReference type="AlphaFoldDB" id="A0A149Q283"/>
<dbReference type="PANTHER" id="PTHR42788:SF13">
    <property type="entry name" value="ALIPHATIC SULFONATES IMPORT ATP-BINDING PROTEIN SSUB"/>
    <property type="match status" value="1"/>
</dbReference>
<keyword evidence="9" id="KW-1185">Reference proteome</keyword>
<dbReference type="Pfam" id="PF00005">
    <property type="entry name" value="ABC_tran"/>
    <property type="match status" value="1"/>
</dbReference>
<evidence type="ECO:0000256" key="2">
    <source>
        <dbReference type="ARBA" id="ARBA00022448"/>
    </source>
</evidence>
<dbReference type="CDD" id="cd03293">
    <property type="entry name" value="ABC_NrtD_SsuB_transporters"/>
    <property type="match status" value="1"/>
</dbReference>
<dbReference type="InterPro" id="IPR003439">
    <property type="entry name" value="ABC_transporter-like_ATP-bd"/>
</dbReference>
<dbReference type="GO" id="GO:0016887">
    <property type="term" value="F:ATP hydrolysis activity"/>
    <property type="evidence" value="ECO:0007669"/>
    <property type="project" value="InterPro"/>
</dbReference>
<dbReference type="InterPro" id="IPR050166">
    <property type="entry name" value="ABC_transporter_ATP-bind"/>
</dbReference>
<proteinExistence type="inferred from homology"/>
<dbReference type="PROSITE" id="PS00211">
    <property type="entry name" value="ABC_TRANSPORTER_1"/>
    <property type="match status" value="1"/>
</dbReference>
<keyword evidence="8" id="KW-0328">Glycosyltransferase</keyword>
<evidence type="ECO:0000256" key="1">
    <source>
        <dbReference type="ARBA" id="ARBA00005417"/>
    </source>
</evidence>
<evidence type="ECO:0000256" key="5">
    <source>
        <dbReference type="ARBA" id="ARBA00022741"/>
    </source>
</evidence>
<evidence type="ECO:0000313" key="9">
    <source>
        <dbReference type="Proteomes" id="UP000075613"/>
    </source>
</evidence>
<dbReference type="Gene3D" id="3.40.50.300">
    <property type="entry name" value="P-loop containing nucleotide triphosphate hydrolases"/>
    <property type="match status" value="1"/>
</dbReference>
<evidence type="ECO:0000256" key="3">
    <source>
        <dbReference type="ARBA" id="ARBA00022475"/>
    </source>
</evidence>
<evidence type="ECO:0000259" key="7">
    <source>
        <dbReference type="PROSITE" id="PS50893"/>
    </source>
</evidence>
<organism evidence="8 9">
    <name type="scientific">Paraburkholderia monticola</name>
    <dbReference type="NCBI Taxonomy" id="1399968"/>
    <lineage>
        <taxon>Bacteria</taxon>
        <taxon>Pseudomonadati</taxon>
        <taxon>Pseudomonadota</taxon>
        <taxon>Betaproteobacteria</taxon>
        <taxon>Burkholderiales</taxon>
        <taxon>Burkholderiaceae</taxon>
        <taxon>Paraburkholderia</taxon>
    </lineage>
</organism>
<gene>
    <name evidence="8" type="ORF">CI15_01820</name>
</gene>
<keyword evidence="8" id="KW-0808">Transferase</keyword>
<dbReference type="InterPro" id="IPR017871">
    <property type="entry name" value="ABC_transporter-like_CS"/>
</dbReference>
<dbReference type="RefSeq" id="WP_062123706.1">
    <property type="nucleotide sequence ID" value="NZ_LRBG01000001.1"/>
</dbReference>
<evidence type="ECO:0000256" key="6">
    <source>
        <dbReference type="ARBA" id="ARBA00022840"/>
    </source>
</evidence>
<dbReference type="InterPro" id="IPR003593">
    <property type="entry name" value="AAA+_ATPase"/>
</dbReference>
<dbReference type="Proteomes" id="UP000075613">
    <property type="component" value="Unassembled WGS sequence"/>
</dbReference>
<dbReference type="STRING" id="1399968.CI15_01820"/>
<dbReference type="SMART" id="SM00382">
    <property type="entry name" value="AAA"/>
    <property type="match status" value="1"/>
</dbReference>
<keyword evidence="6" id="KW-0067">ATP-binding</keyword>
<comment type="similarity">
    <text evidence="1">Belongs to the ABC transporter superfamily.</text>
</comment>
<keyword evidence="4" id="KW-0997">Cell inner membrane</keyword>
<protein>
    <submittedName>
        <fullName evidence="8">Mannosyltransferase</fullName>
    </submittedName>
</protein>
<comment type="caution">
    <text evidence="8">The sequence shown here is derived from an EMBL/GenBank/DDBJ whole genome shotgun (WGS) entry which is preliminary data.</text>
</comment>
<sequence>MSTAPCSVPLDTGPAQVREALRFDNVTCTFAGNGKNAPTYTAVSGGNLTIGDGEFVSIVGPTGCGKSTLLNVAAGLTRPSSGSLSVFGRKLTNGLNTQAAYLFQVDALMPWKTAEENIAIGLIFRGMPREEALGVAREWLKRVGLHGHGKKYPHQLSGGMRKRAGLAQALALNPRIILMDEPFSALDIQTRHLMEDELLRLWSQDRKSVMFVTHDLEEAISLSDRVIVLSAGPGTRPIAEFEIDLERPREMSEIRMSQRFLQLHTQIWDVLRGEVLKSYARNRV</sequence>
<keyword evidence="4" id="KW-0472">Membrane</keyword>
<dbReference type="OrthoDB" id="9783039at2"/>
<dbReference type="SUPFAM" id="SSF52540">
    <property type="entry name" value="P-loop containing nucleoside triphosphate hydrolases"/>
    <property type="match status" value="1"/>
</dbReference>
<dbReference type="EMBL" id="LRBG01000001">
    <property type="protein sequence ID" value="KXU91333.1"/>
    <property type="molecule type" value="Genomic_DNA"/>
</dbReference>
<dbReference type="PROSITE" id="PS50893">
    <property type="entry name" value="ABC_TRANSPORTER_2"/>
    <property type="match status" value="1"/>
</dbReference>
<dbReference type="GO" id="GO:0016757">
    <property type="term" value="F:glycosyltransferase activity"/>
    <property type="evidence" value="ECO:0007669"/>
    <property type="project" value="UniProtKB-KW"/>
</dbReference>
<feature type="domain" description="ABC transporter" evidence="7">
    <location>
        <begin position="21"/>
        <end position="256"/>
    </location>
</feature>
<evidence type="ECO:0000313" key="8">
    <source>
        <dbReference type="EMBL" id="KXU91333.1"/>
    </source>
</evidence>
<keyword evidence="5" id="KW-0547">Nucleotide-binding</keyword>
<evidence type="ECO:0000256" key="4">
    <source>
        <dbReference type="ARBA" id="ARBA00022519"/>
    </source>
</evidence>
<dbReference type="GO" id="GO:0005524">
    <property type="term" value="F:ATP binding"/>
    <property type="evidence" value="ECO:0007669"/>
    <property type="project" value="UniProtKB-KW"/>
</dbReference>
<name>A0A149Q283_9BURK</name>
<reference evidence="8 9" key="1">
    <citation type="journal article" date="2015" name="Int. J. Syst. Evol. Microbiol.">
        <title>Burkholderia monticola sp. nov., isolated from mountain soil.</title>
        <authorList>
            <person name="Baek I."/>
            <person name="Seo B."/>
            <person name="Lee I."/>
            <person name="Yi H."/>
            <person name="Chun J."/>
        </authorList>
    </citation>
    <scope>NUCLEOTIDE SEQUENCE [LARGE SCALE GENOMIC DNA]</scope>
    <source>
        <strain evidence="8 9">JC2948</strain>
    </source>
</reference>
<accession>A0A149Q283</accession>
<dbReference type="PANTHER" id="PTHR42788">
    <property type="entry name" value="TAURINE IMPORT ATP-BINDING PROTEIN-RELATED"/>
    <property type="match status" value="1"/>
</dbReference>
<keyword evidence="2" id="KW-0813">Transport</keyword>
<keyword evidence="3" id="KW-1003">Cell membrane</keyword>